<dbReference type="EMBL" id="CP097507">
    <property type="protein sequence ID" value="URE05660.1"/>
    <property type="molecule type" value="Genomic_DNA"/>
</dbReference>
<dbReference type="Proteomes" id="UP001055439">
    <property type="component" value="Chromosome 5"/>
</dbReference>
<name>A0A9E7G132_9LILI</name>
<reference evidence="1" key="1">
    <citation type="submission" date="2022-05" db="EMBL/GenBank/DDBJ databases">
        <title>The Musa troglodytarum L. genome provides insights into the mechanism of non-climacteric behaviour and enrichment of carotenoids.</title>
        <authorList>
            <person name="Wang J."/>
        </authorList>
    </citation>
    <scope>NUCLEOTIDE SEQUENCE</scope>
    <source>
        <tissue evidence="1">Leaf</tissue>
    </source>
</reference>
<gene>
    <name evidence="1" type="ORF">MUK42_21364</name>
</gene>
<proteinExistence type="predicted"/>
<evidence type="ECO:0000313" key="2">
    <source>
        <dbReference type="Proteomes" id="UP001055439"/>
    </source>
</evidence>
<dbReference type="EMBL" id="CP097507">
    <property type="protein sequence ID" value="URE05670.1"/>
    <property type="molecule type" value="Genomic_DNA"/>
</dbReference>
<evidence type="ECO:0000313" key="1">
    <source>
        <dbReference type="EMBL" id="URE05670.1"/>
    </source>
</evidence>
<keyword evidence="2" id="KW-1185">Reference proteome</keyword>
<organism evidence="1 2">
    <name type="scientific">Musa troglodytarum</name>
    <name type="common">fe'i banana</name>
    <dbReference type="NCBI Taxonomy" id="320322"/>
    <lineage>
        <taxon>Eukaryota</taxon>
        <taxon>Viridiplantae</taxon>
        <taxon>Streptophyta</taxon>
        <taxon>Embryophyta</taxon>
        <taxon>Tracheophyta</taxon>
        <taxon>Spermatophyta</taxon>
        <taxon>Magnoliopsida</taxon>
        <taxon>Liliopsida</taxon>
        <taxon>Zingiberales</taxon>
        <taxon>Musaceae</taxon>
        <taxon>Musa</taxon>
    </lineage>
</organism>
<protein>
    <submittedName>
        <fullName evidence="1">Uncharacterized protein</fullName>
    </submittedName>
</protein>
<dbReference type="AlphaFoldDB" id="A0A9E7G132"/>
<sequence>MHGSNIIDFSFFVESSSLMKMEKLVPLFLALLQSLITYPAPNTKNKGRSEELHHGLIYQHSWGNILCSSGNHSSFENSQPSLHPAQCLNFAFLEARLLDEGVSCAEWKRVEEIKDEDILRQWLGRERSDVDELSDSDLSRTGN</sequence>
<accession>A0A9E7G132</accession>